<proteinExistence type="inferred from homology"/>
<dbReference type="InterPro" id="IPR018063">
    <property type="entry name" value="SAM_MeTrfase_RsmI_CS"/>
</dbReference>
<dbReference type="FunFam" id="3.30.950.10:FF:000002">
    <property type="entry name" value="Ribosomal RNA small subunit methyltransferase I"/>
    <property type="match status" value="1"/>
</dbReference>
<dbReference type="InterPro" id="IPR035996">
    <property type="entry name" value="4pyrrol_Methylase_sf"/>
</dbReference>
<evidence type="ECO:0000259" key="7">
    <source>
        <dbReference type="Pfam" id="PF00590"/>
    </source>
</evidence>
<evidence type="ECO:0000313" key="9">
    <source>
        <dbReference type="Proteomes" id="UP000198897"/>
    </source>
</evidence>
<keyword evidence="3 6" id="KW-0489">Methyltransferase</keyword>
<accession>A0A1I2R9P0</accession>
<dbReference type="Proteomes" id="UP000198897">
    <property type="component" value="Unassembled WGS sequence"/>
</dbReference>
<dbReference type="PROSITE" id="PS01296">
    <property type="entry name" value="RSMI"/>
    <property type="match status" value="1"/>
</dbReference>
<sequence>MKIQKSYNKDGSESGTLYVVPTPIGNLEDMTFRAVSTLNEVAGIAAEDTRNTKKLMNHFSIQTPLISYHEHNKQSRGPQLIERMRNGEQLAVVSDAGMPGISDPGSDLVKECVEEDIPVVVLPGANAALPALAGSGISTEKFYFCGFLPRKKKDRIEELEKLQSLQATLIFYESPHRLKEMLSHTHEQLGNRKATIARELSKRYEEFVRGNLEELLEWSAKEEIRGEFCIIVEGASFEEEEEDPFWWTHLSVIEHVEHYMEKEQMKSKQAIKQTSMDRKLSKREVYQAYHVHE</sequence>
<dbReference type="InterPro" id="IPR014776">
    <property type="entry name" value="4pyrrole_Mease_sub2"/>
</dbReference>
<comment type="similarity">
    <text evidence="6">Belongs to the methyltransferase superfamily. RsmI family.</text>
</comment>
<dbReference type="SUPFAM" id="SSF53790">
    <property type="entry name" value="Tetrapyrrole methylase"/>
    <property type="match status" value="1"/>
</dbReference>
<dbReference type="AlphaFoldDB" id="A0A1I2R9P0"/>
<dbReference type="CDD" id="cd11648">
    <property type="entry name" value="RsmI"/>
    <property type="match status" value="1"/>
</dbReference>
<dbReference type="GO" id="GO:0070677">
    <property type="term" value="F:rRNA (cytosine-2'-O-)-methyltransferase activity"/>
    <property type="evidence" value="ECO:0007669"/>
    <property type="project" value="UniProtKB-UniRule"/>
</dbReference>
<dbReference type="EC" id="2.1.1.198" evidence="6"/>
<dbReference type="InterPro" id="IPR014777">
    <property type="entry name" value="4pyrrole_Mease_sub1"/>
</dbReference>
<keyword evidence="2 6" id="KW-0698">rRNA processing</keyword>
<dbReference type="InterPro" id="IPR000878">
    <property type="entry name" value="4pyrrol_Mease"/>
</dbReference>
<dbReference type="HAMAP" id="MF_01877">
    <property type="entry name" value="16SrRNA_methyltr_I"/>
    <property type="match status" value="1"/>
</dbReference>
<dbReference type="GO" id="GO:0005737">
    <property type="term" value="C:cytoplasm"/>
    <property type="evidence" value="ECO:0007669"/>
    <property type="project" value="UniProtKB-SubCell"/>
</dbReference>
<evidence type="ECO:0000313" key="8">
    <source>
        <dbReference type="EMBL" id="SFG37435.1"/>
    </source>
</evidence>
<dbReference type="OrthoDB" id="9809084at2"/>
<dbReference type="FunFam" id="3.40.1010.10:FF:000002">
    <property type="entry name" value="Ribosomal RNA small subunit methyltransferase I"/>
    <property type="match status" value="1"/>
</dbReference>
<keyword evidence="4 6" id="KW-0808">Transferase</keyword>
<dbReference type="Pfam" id="PF00590">
    <property type="entry name" value="TP_methylase"/>
    <property type="match status" value="1"/>
</dbReference>
<dbReference type="InterPro" id="IPR008189">
    <property type="entry name" value="rRNA_ssu_MeTfrase_I"/>
</dbReference>
<dbReference type="Gene3D" id="3.30.950.10">
    <property type="entry name" value="Methyltransferase, Cobalt-precorrin-4 Transmethylase, Domain 2"/>
    <property type="match status" value="1"/>
</dbReference>
<name>A0A1I2R9P0_9BACI</name>
<protein>
    <recommendedName>
        <fullName evidence="6">Ribosomal RNA small subunit methyltransferase I</fullName>
        <ecNumber evidence="6">2.1.1.198</ecNumber>
    </recommendedName>
    <alternativeName>
        <fullName evidence="6">16S rRNA 2'-O-ribose C1402 methyltransferase</fullName>
    </alternativeName>
    <alternativeName>
        <fullName evidence="6">rRNA (cytidine-2'-O-)-methyltransferase RsmI</fullName>
    </alternativeName>
</protein>
<evidence type="ECO:0000256" key="3">
    <source>
        <dbReference type="ARBA" id="ARBA00022603"/>
    </source>
</evidence>
<evidence type="ECO:0000256" key="2">
    <source>
        <dbReference type="ARBA" id="ARBA00022552"/>
    </source>
</evidence>
<dbReference type="PANTHER" id="PTHR46111:SF1">
    <property type="entry name" value="RIBOSOMAL RNA SMALL SUBUNIT METHYLTRANSFERASE I"/>
    <property type="match status" value="1"/>
</dbReference>
<comment type="function">
    <text evidence="6">Catalyzes the 2'-O-methylation of the ribose of cytidine 1402 (C1402) in 16S rRNA.</text>
</comment>
<reference evidence="9" key="1">
    <citation type="submission" date="2016-10" db="EMBL/GenBank/DDBJ databases">
        <authorList>
            <person name="Varghese N."/>
            <person name="Submissions S."/>
        </authorList>
    </citation>
    <scope>NUCLEOTIDE SEQUENCE [LARGE SCALE GENOMIC DNA]</scope>
    <source>
        <strain evidence="9">FP5</strain>
    </source>
</reference>
<dbReference type="NCBIfam" id="TIGR00096">
    <property type="entry name" value="16S rRNA (cytidine(1402)-2'-O)-methyltransferase"/>
    <property type="match status" value="1"/>
</dbReference>
<dbReference type="RefSeq" id="WP_089753620.1">
    <property type="nucleotide sequence ID" value="NZ_FOOG01000038.1"/>
</dbReference>
<evidence type="ECO:0000256" key="4">
    <source>
        <dbReference type="ARBA" id="ARBA00022679"/>
    </source>
</evidence>
<evidence type="ECO:0000256" key="1">
    <source>
        <dbReference type="ARBA" id="ARBA00022490"/>
    </source>
</evidence>
<comment type="subcellular location">
    <subcellularLocation>
        <location evidence="6">Cytoplasm</location>
    </subcellularLocation>
</comment>
<dbReference type="EMBL" id="FOOG01000038">
    <property type="protein sequence ID" value="SFG37435.1"/>
    <property type="molecule type" value="Genomic_DNA"/>
</dbReference>
<organism evidence="8 9">
    <name type="scientific">Halobacillus alkaliphilus</name>
    <dbReference type="NCBI Taxonomy" id="396056"/>
    <lineage>
        <taxon>Bacteria</taxon>
        <taxon>Bacillati</taxon>
        <taxon>Bacillota</taxon>
        <taxon>Bacilli</taxon>
        <taxon>Bacillales</taxon>
        <taxon>Bacillaceae</taxon>
        <taxon>Halobacillus</taxon>
    </lineage>
</organism>
<comment type="catalytic activity">
    <reaction evidence="6">
        <text>cytidine(1402) in 16S rRNA + S-adenosyl-L-methionine = 2'-O-methylcytidine(1402) in 16S rRNA + S-adenosyl-L-homocysteine + H(+)</text>
        <dbReference type="Rhea" id="RHEA:42924"/>
        <dbReference type="Rhea" id="RHEA-COMP:10285"/>
        <dbReference type="Rhea" id="RHEA-COMP:10286"/>
        <dbReference type="ChEBI" id="CHEBI:15378"/>
        <dbReference type="ChEBI" id="CHEBI:57856"/>
        <dbReference type="ChEBI" id="CHEBI:59789"/>
        <dbReference type="ChEBI" id="CHEBI:74495"/>
        <dbReference type="ChEBI" id="CHEBI:82748"/>
        <dbReference type="EC" id="2.1.1.198"/>
    </reaction>
</comment>
<dbReference type="Gene3D" id="3.40.1010.10">
    <property type="entry name" value="Cobalt-precorrin-4 Transmethylase, Domain 1"/>
    <property type="match status" value="1"/>
</dbReference>
<feature type="domain" description="Tetrapyrrole methylase" evidence="7">
    <location>
        <begin position="16"/>
        <end position="215"/>
    </location>
</feature>
<evidence type="ECO:0000256" key="5">
    <source>
        <dbReference type="ARBA" id="ARBA00022691"/>
    </source>
</evidence>
<evidence type="ECO:0000256" key="6">
    <source>
        <dbReference type="HAMAP-Rule" id="MF_01877"/>
    </source>
</evidence>
<gene>
    <name evidence="6" type="primary">rsmI</name>
    <name evidence="8" type="ORF">SAMN05216353_13831</name>
</gene>
<keyword evidence="5 6" id="KW-0949">S-adenosyl-L-methionine</keyword>
<keyword evidence="1 6" id="KW-0963">Cytoplasm</keyword>
<dbReference type="PANTHER" id="PTHR46111">
    <property type="entry name" value="RIBOSOMAL RNA SMALL SUBUNIT METHYLTRANSFERASE I"/>
    <property type="match status" value="1"/>
</dbReference>
<keyword evidence="9" id="KW-1185">Reference proteome</keyword>
<dbReference type="PIRSF" id="PIRSF005917">
    <property type="entry name" value="MTase_YraL"/>
    <property type="match status" value="1"/>
</dbReference>